<reference evidence="2 3" key="1">
    <citation type="submission" date="2019-08" db="EMBL/GenBank/DDBJ databases">
        <title>Bradymonadales sp. TMQ4.</title>
        <authorList>
            <person name="Liang Q."/>
        </authorList>
    </citation>
    <scope>NUCLEOTIDE SEQUENCE [LARGE SCALE GENOMIC DNA]</scope>
    <source>
        <strain evidence="2 3">TMQ4</strain>
    </source>
</reference>
<feature type="chain" id="PRO_5023145598" evidence="1">
    <location>
        <begin position="32"/>
        <end position="138"/>
    </location>
</feature>
<dbReference type="AlphaFoldDB" id="A0A5C6X1W7"/>
<name>A0A5C6X1W7_9DELT</name>
<keyword evidence="1" id="KW-0732">Signal</keyword>
<dbReference type="Proteomes" id="UP000321412">
    <property type="component" value="Unassembled WGS sequence"/>
</dbReference>
<accession>A0A5C6X1W7</accession>
<proteinExistence type="predicted"/>
<dbReference type="RefSeq" id="WP_146982091.1">
    <property type="nucleotide sequence ID" value="NZ_VOSM01000007.1"/>
</dbReference>
<evidence type="ECO:0000256" key="1">
    <source>
        <dbReference type="SAM" id="SignalP"/>
    </source>
</evidence>
<feature type="signal peptide" evidence="1">
    <location>
        <begin position="1"/>
        <end position="31"/>
    </location>
</feature>
<evidence type="ECO:0000313" key="3">
    <source>
        <dbReference type="Proteomes" id="UP000321412"/>
    </source>
</evidence>
<protein>
    <submittedName>
        <fullName evidence="2">Uncharacterized protein</fullName>
    </submittedName>
</protein>
<comment type="caution">
    <text evidence="2">The sequence shown here is derived from an EMBL/GenBank/DDBJ whole genome shotgun (WGS) entry which is preliminary data.</text>
</comment>
<organism evidence="2 3">
    <name type="scientific">Lujinxingia vulgaris</name>
    <dbReference type="NCBI Taxonomy" id="2600176"/>
    <lineage>
        <taxon>Bacteria</taxon>
        <taxon>Deltaproteobacteria</taxon>
        <taxon>Bradymonadales</taxon>
        <taxon>Lujinxingiaceae</taxon>
        <taxon>Lujinxingia</taxon>
    </lineage>
</organism>
<keyword evidence="3" id="KW-1185">Reference proteome</keyword>
<gene>
    <name evidence="2" type="ORF">FRC98_14140</name>
</gene>
<evidence type="ECO:0000313" key="2">
    <source>
        <dbReference type="EMBL" id="TXD35812.1"/>
    </source>
</evidence>
<dbReference type="EMBL" id="VOSM01000007">
    <property type="protein sequence ID" value="TXD35812.1"/>
    <property type="molecule type" value="Genomic_DNA"/>
</dbReference>
<sequence>MSSVLTPSPLRVERHRLAAFLTAIAMVPALAACASTPTTESGESTAVVVEDSGAHTPDDPLYAAQRWLEARQEAGEVPGHHEVVRVFALDDDRVEVIISPFNEPPATDATRLVLARDQEGWEVVEEGTLRARRDWPRY</sequence>
<dbReference type="OrthoDB" id="5525189at2"/>